<organism evidence="1 2">
    <name type="scientific">Paracoccus versutus</name>
    <name type="common">Thiobacillus versutus</name>
    <dbReference type="NCBI Taxonomy" id="34007"/>
    <lineage>
        <taxon>Bacteria</taxon>
        <taxon>Pseudomonadati</taxon>
        <taxon>Pseudomonadota</taxon>
        <taxon>Alphaproteobacteria</taxon>
        <taxon>Rhodobacterales</taxon>
        <taxon>Paracoccaceae</taxon>
        <taxon>Paracoccus</taxon>
    </lineage>
</organism>
<dbReference type="InterPro" id="IPR019908">
    <property type="entry name" value="Toxin_RalR"/>
</dbReference>
<proteinExistence type="predicted"/>
<dbReference type="EMBL" id="QTUJ01000001">
    <property type="protein sequence ID" value="REF72403.1"/>
    <property type="molecule type" value="Genomic_DNA"/>
</dbReference>
<evidence type="ECO:0000313" key="2">
    <source>
        <dbReference type="Proteomes" id="UP000256941"/>
    </source>
</evidence>
<dbReference type="Proteomes" id="UP000256941">
    <property type="component" value="Unassembled WGS sequence"/>
</dbReference>
<name>A0A3D9XTF5_PARVE</name>
<sequence>MSEELKPCPFCGAEAWLNDYEAKFGDMTVQSRCPQCKFCGCNLGYFPTKAKAIAAWNRRYQPPEDAR</sequence>
<gene>
    <name evidence="1" type="ORF">BDD41_0873</name>
</gene>
<comment type="caution">
    <text evidence="1">The sequence shown here is derived from an EMBL/GenBank/DDBJ whole genome shotgun (WGS) entry which is preliminary data.</text>
</comment>
<evidence type="ECO:0000313" key="1">
    <source>
        <dbReference type="EMBL" id="REF72403.1"/>
    </source>
</evidence>
<dbReference type="AlphaFoldDB" id="A0A3D9XTF5"/>
<reference evidence="1 2" key="1">
    <citation type="submission" date="2018-08" db="EMBL/GenBank/DDBJ databases">
        <title>Genomic Encyclopedia of Archaeal and Bacterial Type Strains, Phase II (KMG-II): from individual species to whole genera.</title>
        <authorList>
            <person name="Goeker M."/>
        </authorList>
    </citation>
    <scope>NUCLEOTIDE SEQUENCE [LARGE SCALE GENOMIC DNA]</scope>
    <source>
        <strain evidence="1 2">DSM 17099</strain>
    </source>
</reference>
<protein>
    <submittedName>
        <fullName evidence="1">Lar family restriction alleviation protein</fullName>
    </submittedName>
</protein>
<accession>A0A3D9XTF5</accession>
<dbReference type="Pfam" id="PF14354">
    <property type="entry name" value="Lar_restr_allev"/>
    <property type="match status" value="1"/>
</dbReference>
<dbReference type="RefSeq" id="WP_116220886.1">
    <property type="nucleotide sequence ID" value="NZ_CP038196.1"/>
</dbReference>
<dbReference type="NCBIfam" id="TIGR03655">
    <property type="entry name" value="anti_R_Lar"/>
    <property type="match status" value="1"/>
</dbReference>